<keyword evidence="1" id="KW-0479">Metal-binding</keyword>
<evidence type="ECO:0000313" key="6">
    <source>
        <dbReference type="EMBL" id="MFD2799478.1"/>
    </source>
</evidence>
<dbReference type="Pfam" id="PF00694">
    <property type="entry name" value="Aconitase_C"/>
    <property type="match status" value="1"/>
</dbReference>
<dbReference type="Pfam" id="PF00330">
    <property type="entry name" value="Aconitase"/>
    <property type="match status" value="1"/>
</dbReference>
<keyword evidence="3" id="KW-0411">Iron-sulfur</keyword>
<evidence type="ECO:0000259" key="5">
    <source>
        <dbReference type="Pfam" id="PF00694"/>
    </source>
</evidence>
<feature type="domain" description="Aconitase A/isopropylmalate dehydratase small subunit swivel" evidence="5">
    <location>
        <begin position="528"/>
        <end position="584"/>
    </location>
</feature>
<dbReference type="Gene3D" id="3.20.19.10">
    <property type="entry name" value="Aconitase, domain 4"/>
    <property type="match status" value="1"/>
</dbReference>
<dbReference type="EC" id="4.2.1.3" evidence="6"/>
<dbReference type="InterPro" id="IPR006250">
    <property type="entry name" value="Aconitase_put"/>
</dbReference>
<dbReference type="InterPro" id="IPR036008">
    <property type="entry name" value="Aconitase_4Fe-4S_dom"/>
</dbReference>
<dbReference type="EMBL" id="JBHUOF010000007">
    <property type="protein sequence ID" value="MFD2799478.1"/>
    <property type="molecule type" value="Genomic_DNA"/>
</dbReference>
<dbReference type="GO" id="GO:0003994">
    <property type="term" value="F:aconitate hydratase activity"/>
    <property type="evidence" value="ECO:0007669"/>
    <property type="project" value="UniProtKB-EC"/>
</dbReference>
<dbReference type="SUPFAM" id="SSF52016">
    <property type="entry name" value="LeuD/IlvD-like"/>
    <property type="match status" value="1"/>
</dbReference>
<protein>
    <submittedName>
        <fullName evidence="6">Aconitate hydratase</fullName>
        <ecNumber evidence="6">4.2.1.3</ecNumber>
    </submittedName>
</protein>
<name>A0ABW5WA63_9PSEU</name>
<evidence type="ECO:0000256" key="1">
    <source>
        <dbReference type="ARBA" id="ARBA00022723"/>
    </source>
</evidence>
<dbReference type="NCBIfam" id="TIGR01342">
    <property type="entry name" value="acon_putative"/>
    <property type="match status" value="1"/>
</dbReference>
<accession>A0ABW5WA63</accession>
<evidence type="ECO:0000256" key="3">
    <source>
        <dbReference type="ARBA" id="ARBA00023014"/>
    </source>
</evidence>
<dbReference type="PANTHER" id="PTHR43160:SF3">
    <property type="entry name" value="ACONITATE HYDRATASE, MITOCHONDRIAL"/>
    <property type="match status" value="1"/>
</dbReference>
<dbReference type="RefSeq" id="WP_377385423.1">
    <property type="nucleotide sequence ID" value="NZ_JBHSAN010000006.1"/>
</dbReference>
<reference evidence="7" key="1">
    <citation type="journal article" date="2019" name="Int. J. Syst. Evol. Microbiol.">
        <title>The Global Catalogue of Microorganisms (GCM) 10K type strain sequencing project: providing services to taxonomists for standard genome sequencing and annotation.</title>
        <authorList>
            <consortium name="The Broad Institute Genomics Platform"/>
            <consortium name="The Broad Institute Genome Sequencing Center for Infectious Disease"/>
            <person name="Wu L."/>
            <person name="Ma J."/>
        </authorList>
    </citation>
    <scope>NUCLEOTIDE SEQUENCE [LARGE SCALE GENOMIC DNA]</scope>
    <source>
        <strain evidence="7">IBRC-M 10906</strain>
    </source>
</reference>
<dbReference type="Gene3D" id="3.30.499.10">
    <property type="entry name" value="Aconitase, domain 3"/>
    <property type="match status" value="2"/>
</dbReference>
<comment type="caution">
    <text evidence="6">The sequence shown here is derived from an EMBL/GenBank/DDBJ whole genome shotgun (WGS) entry which is preliminary data.</text>
</comment>
<dbReference type="InterPro" id="IPR001030">
    <property type="entry name" value="Acoase/IPM_deHydtase_lsu_aba"/>
</dbReference>
<dbReference type="Proteomes" id="UP001597478">
    <property type="component" value="Unassembled WGS sequence"/>
</dbReference>
<keyword evidence="7" id="KW-1185">Reference proteome</keyword>
<evidence type="ECO:0000313" key="7">
    <source>
        <dbReference type="Proteomes" id="UP001597478"/>
    </source>
</evidence>
<dbReference type="NCBIfam" id="NF005558">
    <property type="entry name" value="PRK07229.1"/>
    <property type="match status" value="1"/>
</dbReference>
<dbReference type="PANTHER" id="PTHR43160">
    <property type="entry name" value="ACONITATE HYDRATASE B"/>
    <property type="match status" value="1"/>
</dbReference>
<dbReference type="PRINTS" id="PR00415">
    <property type="entry name" value="ACONITASE"/>
</dbReference>
<sequence>MGRSVAHHLIADHLVSGTMTPGEEIGLRIDQTLTQDATGTLVMQELEALGLERAQTEASVQYVDHNLLQADEKNAEDHAFLRSACRRFGLWFSKPGNGVSHPTHMQRFGKPGTSMVGSDSHTCAAGSLGMLAMGVGGLEAAMAISGEPVYLRMPRIWGVRLTGELPPWVSAKDVVLEMLRRHGVKGGLNRIVEYHGPGVATLSAMDRHVIANMGAELGATTTVFPADDAVRAFLRAEDREDDFTEILPDPDASYDDTDEIDLSTLEPLIARPSSPDNVVPVREVAGTEVGQVVIGSSANPGLRDYAIAAHMVRGRQTNDAVSFDVNPSSREIFADLTKRGDTLDLISAGARIHQAGCMGCIGMGQAPAVGHNSLRTFPRNFPGRSGTKEDRVWLCSPETAAAAALTGVITDPRDLAEKVDLEWPDLRLPERASVNTDMLVPPLPPEEARHEKLVKGPNVSSLPDFPSLPDSITAPVLLKVGDNVSTDEISPAGARALPYRSNVPKLAEFTFTQIDETYPERAQQAGEDGHIVVGGDNYGQGSSREHAAIAPRHLGLKAVLAKSFARIHWQNLANFGILALEFREPADYDRIDQGDTLALHHLREQLPGGPDLGIRNETKGEDYAVFHRLSERQVDAVLAGGRIPLLARAGAG</sequence>
<evidence type="ECO:0000259" key="4">
    <source>
        <dbReference type="Pfam" id="PF00330"/>
    </source>
</evidence>
<gene>
    <name evidence="6" type="ORF">ACFS2C_08740</name>
</gene>
<dbReference type="SUPFAM" id="SSF53732">
    <property type="entry name" value="Aconitase iron-sulfur domain"/>
    <property type="match status" value="1"/>
</dbReference>
<proteinExistence type="predicted"/>
<feature type="domain" description="Aconitase/3-isopropylmalate dehydratase large subunit alpha/beta/alpha" evidence="4">
    <location>
        <begin position="22"/>
        <end position="284"/>
    </location>
</feature>
<organism evidence="6 7">
    <name type="scientific">Prauserella oleivorans</name>
    <dbReference type="NCBI Taxonomy" id="1478153"/>
    <lineage>
        <taxon>Bacteria</taxon>
        <taxon>Bacillati</taxon>
        <taxon>Actinomycetota</taxon>
        <taxon>Actinomycetes</taxon>
        <taxon>Pseudonocardiales</taxon>
        <taxon>Pseudonocardiaceae</taxon>
        <taxon>Prauserella</taxon>
    </lineage>
</organism>
<keyword evidence="6" id="KW-0456">Lyase</keyword>
<dbReference type="InterPro" id="IPR000573">
    <property type="entry name" value="AconitaseA/IPMdHydase_ssu_swvl"/>
</dbReference>
<keyword evidence="2" id="KW-0408">Iron</keyword>
<dbReference type="InterPro" id="IPR050926">
    <property type="entry name" value="Aconitase/IPM_isomerase"/>
</dbReference>
<dbReference type="InterPro" id="IPR015931">
    <property type="entry name" value="Acnase/IPM_dHydase_lsu_aba_1/3"/>
</dbReference>
<dbReference type="InterPro" id="IPR015928">
    <property type="entry name" value="Aconitase/3IPM_dehydase_swvl"/>
</dbReference>
<evidence type="ECO:0000256" key="2">
    <source>
        <dbReference type="ARBA" id="ARBA00023004"/>
    </source>
</evidence>